<evidence type="ECO:0000313" key="3">
    <source>
        <dbReference type="Proteomes" id="UP000824890"/>
    </source>
</evidence>
<sequence>MSIFVSGVNLSISGPDTTALTSHENMTFLPPPELRYQFLPSAPAPKQHRGGSSYLLPAYTGQFDFPPPPLEVCMDRTLTNEVIDDDDAAAVGSFRKYKRPTTSSFSPIYNMSTETTTDVPDVARHRDADTTAAEETAEGAADAERDARLPRRRRGLGQSRSCSPDDHHGSVAFILT</sequence>
<feature type="compositionally biased region" description="Low complexity" evidence="1">
    <location>
        <begin position="130"/>
        <end position="140"/>
    </location>
</feature>
<organism evidence="2 3">
    <name type="scientific">Brassica napus</name>
    <name type="common">Rape</name>
    <dbReference type="NCBI Taxonomy" id="3708"/>
    <lineage>
        <taxon>Eukaryota</taxon>
        <taxon>Viridiplantae</taxon>
        <taxon>Streptophyta</taxon>
        <taxon>Embryophyta</taxon>
        <taxon>Tracheophyta</taxon>
        <taxon>Spermatophyta</taxon>
        <taxon>Magnoliopsida</taxon>
        <taxon>eudicotyledons</taxon>
        <taxon>Gunneridae</taxon>
        <taxon>Pentapetalae</taxon>
        <taxon>rosids</taxon>
        <taxon>malvids</taxon>
        <taxon>Brassicales</taxon>
        <taxon>Brassicaceae</taxon>
        <taxon>Brassiceae</taxon>
        <taxon>Brassica</taxon>
    </lineage>
</organism>
<dbReference type="EMBL" id="JAGKQM010000012">
    <property type="protein sequence ID" value="KAH0896482.1"/>
    <property type="molecule type" value="Genomic_DNA"/>
</dbReference>
<accession>A0ABQ8AVX8</accession>
<gene>
    <name evidence="2" type="ORF">HID58_046050</name>
</gene>
<comment type="caution">
    <text evidence="2">The sequence shown here is derived from an EMBL/GenBank/DDBJ whole genome shotgun (WGS) entry which is preliminary data.</text>
</comment>
<evidence type="ECO:0000256" key="1">
    <source>
        <dbReference type="SAM" id="MobiDB-lite"/>
    </source>
</evidence>
<keyword evidence="3" id="KW-1185">Reference proteome</keyword>
<name>A0ABQ8AVX8_BRANA</name>
<dbReference type="Proteomes" id="UP000824890">
    <property type="component" value="Unassembled WGS sequence"/>
</dbReference>
<proteinExistence type="predicted"/>
<evidence type="ECO:0000313" key="2">
    <source>
        <dbReference type="EMBL" id="KAH0896482.1"/>
    </source>
</evidence>
<feature type="region of interest" description="Disordered" evidence="1">
    <location>
        <begin position="127"/>
        <end position="176"/>
    </location>
</feature>
<protein>
    <submittedName>
        <fullName evidence="2">Uncharacterized protein</fullName>
    </submittedName>
</protein>
<reference evidence="2 3" key="1">
    <citation type="submission" date="2021-05" db="EMBL/GenBank/DDBJ databases">
        <title>Genome Assembly of Synthetic Allotetraploid Brassica napus Reveals Homoeologous Exchanges between Subgenomes.</title>
        <authorList>
            <person name="Davis J.T."/>
        </authorList>
    </citation>
    <scope>NUCLEOTIDE SEQUENCE [LARGE SCALE GENOMIC DNA]</scope>
    <source>
        <strain evidence="3">cv. Da-Ae</strain>
        <tissue evidence="2">Seedling</tissue>
    </source>
</reference>